<dbReference type="Gene3D" id="1.10.287.130">
    <property type="match status" value="1"/>
</dbReference>
<evidence type="ECO:0000256" key="1">
    <source>
        <dbReference type="ARBA" id="ARBA00000085"/>
    </source>
</evidence>
<dbReference type="CDD" id="cd00082">
    <property type="entry name" value="HisKA"/>
    <property type="match status" value="1"/>
</dbReference>
<dbReference type="SMART" id="SM00388">
    <property type="entry name" value="HisKA"/>
    <property type="match status" value="1"/>
</dbReference>
<dbReference type="Gene3D" id="3.30.565.10">
    <property type="entry name" value="Histidine kinase-like ATPase, C-terminal domain"/>
    <property type="match status" value="1"/>
</dbReference>
<keyword evidence="8" id="KW-1133">Transmembrane helix</keyword>
<dbReference type="PROSITE" id="PS50109">
    <property type="entry name" value="HIS_KIN"/>
    <property type="match status" value="1"/>
</dbReference>
<dbReference type="SUPFAM" id="SSF55874">
    <property type="entry name" value="ATPase domain of HSP90 chaperone/DNA topoisomerase II/histidine kinase"/>
    <property type="match status" value="1"/>
</dbReference>
<keyword evidence="7" id="KW-0418">Kinase</keyword>
<evidence type="ECO:0000313" key="11">
    <source>
        <dbReference type="EMBL" id="QHN40045.1"/>
    </source>
</evidence>
<dbReference type="AlphaFoldDB" id="A0A857MEZ1"/>
<dbReference type="GO" id="GO:0000155">
    <property type="term" value="F:phosphorelay sensor kinase activity"/>
    <property type="evidence" value="ECO:0007669"/>
    <property type="project" value="InterPro"/>
</dbReference>
<dbReference type="Pfam" id="PF00512">
    <property type="entry name" value="HisKA"/>
    <property type="match status" value="1"/>
</dbReference>
<dbReference type="InterPro" id="IPR036097">
    <property type="entry name" value="HisK_dim/P_sf"/>
</dbReference>
<evidence type="ECO:0000256" key="3">
    <source>
        <dbReference type="ARBA" id="ARBA00012438"/>
    </source>
</evidence>
<name>A0A857MEZ1_9ACTN</name>
<accession>A0A857MEZ1</accession>
<evidence type="ECO:0000256" key="6">
    <source>
        <dbReference type="ARBA" id="ARBA00022692"/>
    </source>
</evidence>
<sequence length="462" mass="50047">MVVTVRRSSIWHRLGIRGRSAVISAIIIALALVVSGVVTLLILHRQNENSTRTAATLRAQEMADEIGAGGLPRLDEDDKTPGGGVEITQVVDEDGIVVDGSPETPHTPMVGIDRALDEAMHYVTGVSIPGRHTTLNIAIRTTRHDGRTYTVLAAASGESLHRSEITTATVLLIEFPIILLITAGVCYLLIGRSLAPVSRITGQARAITASSLSRRVPVPAPRDEIRSLAMTINAMLDRLEASHNAHVRLVGDASHELRSPLTTVVGLLDLADDTETAVDVDTVRTVLLPEVRRMKRMVDDLLLLARADEKGLRVHPVDIDLDDLVLAEAARVRAQDSIRVSIHIEPIRVHADPDLIGRALRNLSDNATRHAASTVSLTMNTVDDWAVITISDDGPGVPEDQRDRIFDRFARLDPDRRRADGAGLGLAIVRQITDAHGGRIRVVDDHRGGAAFELRLPIGTSM</sequence>
<gene>
    <name evidence="11" type="ORF">GII30_13580</name>
</gene>
<dbReference type="EMBL" id="CP045810">
    <property type="protein sequence ID" value="QHN40045.1"/>
    <property type="molecule type" value="Genomic_DNA"/>
</dbReference>
<organism evidence="11">
    <name type="scientific">Gordonia amarae</name>
    <dbReference type="NCBI Taxonomy" id="36821"/>
    <lineage>
        <taxon>Bacteria</taxon>
        <taxon>Bacillati</taxon>
        <taxon>Actinomycetota</taxon>
        <taxon>Actinomycetes</taxon>
        <taxon>Mycobacteriales</taxon>
        <taxon>Gordoniaceae</taxon>
        <taxon>Gordonia</taxon>
    </lineage>
</organism>
<dbReference type="PANTHER" id="PTHR45436">
    <property type="entry name" value="SENSOR HISTIDINE KINASE YKOH"/>
    <property type="match status" value="1"/>
</dbReference>
<keyword evidence="4" id="KW-0597">Phosphoprotein</keyword>
<evidence type="ECO:0000256" key="7">
    <source>
        <dbReference type="ARBA" id="ARBA00022777"/>
    </source>
</evidence>
<dbReference type="CDD" id="cd06225">
    <property type="entry name" value="HAMP"/>
    <property type="match status" value="1"/>
</dbReference>
<dbReference type="EC" id="2.7.13.3" evidence="3"/>
<dbReference type="SUPFAM" id="SSF47384">
    <property type="entry name" value="Homodimeric domain of signal transducing histidine kinase"/>
    <property type="match status" value="1"/>
</dbReference>
<dbReference type="Gene3D" id="6.10.340.10">
    <property type="match status" value="1"/>
</dbReference>
<dbReference type="PRINTS" id="PR00344">
    <property type="entry name" value="BCTRLSENSOR"/>
</dbReference>
<proteinExistence type="predicted"/>
<evidence type="ECO:0000256" key="9">
    <source>
        <dbReference type="ARBA" id="ARBA00023012"/>
    </source>
</evidence>
<dbReference type="SMART" id="SM00304">
    <property type="entry name" value="HAMP"/>
    <property type="match status" value="1"/>
</dbReference>
<evidence type="ECO:0000256" key="10">
    <source>
        <dbReference type="ARBA" id="ARBA00023136"/>
    </source>
</evidence>
<protein>
    <recommendedName>
        <fullName evidence="3">histidine kinase</fullName>
        <ecNumber evidence="3">2.7.13.3</ecNumber>
    </recommendedName>
</protein>
<dbReference type="InterPro" id="IPR050428">
    <property type="entry name" value="TCS_sensor_his_kinase"/>
</dbReference>
<keyword evidence="9" id="KW-0902">Two-component regulatory system</keyword>
<keyword evidence="5" id="KW-0808">Transferase</keyword>
<dbReference type="Pfam" id="PF00672">
    <property type="entry name" value="HAMP"/>
    <property type="match status" value="1"/>
</dbReference>
<comment type="subcellular location">
    <subcellularLocation>
        <location evidence="2">Cell membrane</location>
    </subcellularLocation>
</comment>
<dbReference type="InterPro" id="IPR003660">
    <property type="entry name" value="HAMP_dom"/>
</dbReference>
<dbReference type="InterPro" id="IPR003594">
    <property type="entry name" value="HATPase_dom"/>
</dbReference>
<dbReference type="SUPFAM" id="SSF158472">
    <property type="entry name" value="HAMP domain-like"/>
    <property type="match status" value="1"/>
</dbReference>
<evidence type="ECO:0000256" key="4">
    <source>
        <dbReference type="ARBA" id="ARBA00022553"/>
    </source>
</evidence>
<dbReference type="GO" id="GO:0005886">
    <property type="term" value="C:plasma membrane"/>
    <property type="evidence" value="ECO:0007669"/>
    <property type="project" value="UniProtKB-SubCell"/>
</dbReference>
<dbReference type="InterPro" id="IPR003661">
    <property type="entry name" value="HisK_dim/P_dom"/>
</dbReference>
<dbReference type="InterPro" id="IPR036890">
    <property type="entry name" value="HATPase_C_sf"/>
</dbReference>
<keyword evidence="10" id="KW-0472">Membrane</keyword>
<dbReference type="PROSITE" id="PS50885">
    <property type="entry name" value="HAMP"/>
    <property type="match status" value="1"/>
</dbReference>
<evidence type="ECO:0000256" key="2">
    <source>
        <dbReference type="ARBA" id="ARBA00004236"/>
    </source>
</evidence>
<keyword evidence="6" id="KW-0812">Transmembrane</keyword>
<comment type="catalytic activity">
    <reaction evidence="1">
        <text>ATP + protein L-histidine = ADP + protein N-phospho-L-histidine.</text>
        <dbReference type="EC" id="2.7.13.3"/>
    </reaction>
</comment>
<dbReference type="PANTHER" id="PTHR45436:SF5">
    <property type="entry name" value="SENSOR HISTIDINE KINASE TRCS"/>
    <property type="match status" value="1"/>
</dbReference>
<dbReference type="SMART" id="SM00387">
    <property type="entry name" value="HATPase_c"/>
    <property type="match status" value="1"/>
</dbReference>
<dbReference type="Pfam" id="PF02518">
    <property type="entry name" value="HATPase_c"/>
    <property type="match status" value="1"/>
</dbReference>
<dbReference type="InterPro" id="IPR005467">
    <property type="entry name" value="His_kinase_dom"/>
</dbReference>
<evidence type="ECO:0000256" key="8">
    <source>
        <dbReference type="ARBA" id="ARBA00022989"/>
    </source>
</evidence>
<reference evidence="11" key="1">
    <citation type="journal article" date="2021" name="Nat. Microbiol.">
        <title>Cocultivation of an ultrasmall environmental parasitic bacterium with lytic ability against bacteria associated with wastewater foams.</title>
        <authorList>
            <person name="Batinovic S."/>
            <person name="Rose J.J.A."/>
            <person name="Ratcliffe J."/>
            <person name="Seviour R.J."/>
            <person name="Petrovski S."/>
        </authorList>
    </citation>
    <scope>NUCLEOTIDE SEQUENCE</scope>
    <source>
        <strain evidence="11">CON44</strain>
    </source>
</reference>
<evidence type="ECO:0000256" key="5">
    <source>
        <dbReference type="ARBA" id="ARBA00022679"/>
    </source>
</evidence>
<dbReference type="InterPro" id="IPR004358">
    <property type="entry name" value="Sig_transdc_His_kin-like_C"/>
</dbReference>